<proteinExistence type="predicted"/>
<gene>
    <name evidence="1" type="ORF">EHQ53_14000</name>
</gene>
<organism evidence="1 2">
    <name type="scientific">Leptospira langatensis</name>
    <dbReference type="NCBI Taxonomy" id="2484983"/>
    <lineage>
        <taxon>Bacteria</taxon>
        <taxon>Pseudomonadati</taxon>
        <taxon>Spirochaetota</taxon>
        <taxon>Spirochaetia</taxon>
        <taxon>Leptospirales</taxon>
        <taxon>Leptospiraceae</taxon>
        <taxon>Leptospira</taxon>
    </lineage>
</organism>
<evidence type="ECO:0000313" key="1">
    <source>
        <dbReference type="EMBL" id="TGL39630.1"/>
    </source>
</evidence>
<reference evidence="2" key="1">
    <citation type="journal article" date="2019" name="PLoS Negl. Trop. Dis.">
        <title>Revisiting the worldwide diversity of Leptospira species in the environment.</title>
        <authorList>
            <person name="Vincent A.T."/>
            <person name="Schiettekatte O."/>
            <person name="Bourhy P."/>
            <person name="Veyrier F.J."/>
            <person name="Picardeau M."/>
        </authorList>
    </citation>
    <scope>NUCLEOTIDE SEQUENCE [LARGE SCALE GENOMIC DNA]</scope>
    <source>
        <strain evidence="2">201702690</strain>
    </source>
</reference>
<protein>
    <submittedName>
        <fullName evidence="1">Uncharacterized protein</fullName>
    </submittedName>
</protein>
<dbReference type="EMBL" id="RQGC01000009">
    <property type="protein sequence ID" value="TGL39630.1"/>
    <property type="molecule type" value="Genomic_DNA"/>
</dbReference>
<sequence length="299" mass="33860">MKLPRGFEIEGQIIREAEIKKPDADTILRVVEKAQAGKIYSGMMDLIIGGTESLGSFEPDISIVKKIPLVSAEVLCTEIFKQYAISTKVENLYVCPFGHRTLHELTKEEDTRDDLSKLKIKYDSGDSLSPYQIDLDSTNEIVVTSDGSDHEAVRIRSLIFRDPTLEDFISIQNDSTQKNPLRALKKVYLNCLIDLDGDVDDEQVHGSEDMIETLKNRYSYELLAFPDIRDLNKVSYLLRTYGYQNEIEVVCGDCGKVFEDRVEWTGFFAYALRSVSKPTEKKVLSGRKQTTNSKGSHKP</sequence>
<keyword evidence="2" id="KW-1185">Reference proteome</keyword>
<name>A0ABY2M974_9LEPT</name>
<dbReference type="RefSeq" id="WP_135646406.1">
    <property type="nucleotide sequence ID" value="NZ_RQGC01000009.1"/>
</dbReference>
<comment type="caution">
    <text evidence="1">The sequence shown here is derived from an EMBL/GenBank/DDBJ whole genome shotgun (WGS) entry which is preliminary data.</text>
</comment>
<dbReference type="Proteomes" id="UP000297273">
    <property type="component" value="Unassembled WGS sequence"/>
</dbReference>
<evidence type="ECO:0000313" key="2">
    <source>
        <dbReference type="Proteomes" id="UP000297273"/>
    </source>
</evidence>
<accession>A0ABY2M974</accession>